<dbReference type="EMBL" id="MFIF01000014">
    <property type="protein sequence ID" value="OGF86612.1"/>
    <property type="molecule type" value="Genomic_DNA"/>
</dbReference>
<gene>
    <name evidence="2" type="ORF">A3B19_00165</name>
</gene>
<dbReference type="Gene3D" id="3.40.190.80">
    <property type="match status" value="1"/>
</dbReference>
<dbReference type="CDD" id="cd01637">
    <property type="entry name" value="IMPase_like"/>
    <property type="match status" value="1"/>
</dbReference>
<dbReference type="GO" id="GO:0006020">
    <property type="term" value="P:inositol metabolic process"/>
    <property type="evidence" value="ECO:0007669"/>
    <property type="project" value="TreeGrafter"/>
</dbReference>
<dbReference type="Proteomes" id="UP000177346">
    <property type="component" value="Unassembled WGS sequence"/>
</dbReference>
<evidence type="ECO:0000313" key="2">
    <source>
        <dbReference type="EMBL" id="OGF86612.1"/>
    </source>
</evidence>
<feature type="binding site" evidence="1">
    <location>
        <position position="89"/>
    </location>
    <ligand>
        <name>Mg(2+)</name>
        <dbReference type="ChEBI" id="CHEBI:18420"/>
        <label>1</label>
        <note>catalytic</note>
    </ligand>
</feature>
<organism evidence="2 3">
    <name type="scientific">Candidatus Giovannonibacteria bacterium RIFCSPLOWO2_01_FULL_46_32</name>
    <dbReference type="NCBI Taxonomy" id="1798353"/>
    <lineage>
        <taxon>Bacteria</taxon>
        <taxon>Candidatus Giovannoniibacteriota</taxon>
    </lineage>
</organism>
<feature type="binding site" evidence="1">
    <location>
        <position position="70"/>
    </location>
    <ligand>
        <name>Mg(2+)</name>
        <dbReference type="ChEBI" id="CHEBI:18420"/>
        <label>1</label>
        <note>catalytic</note>
    </ligand>
</feature>
<dbReference type="GO" id="GO:0007165">
    <property type="term" value="P:signal transduction"/>
    <property type="evidence" value="ECO:0007669"/>
    <property type="project" value="TreeGrafter"/>
</dbReference>
<name>A0A1F5XF99_9BACT</name>
<keyword evidence="1" id="KW-0460">Magnesium</keyword>
<dbReference type="SUPFAM" id="SSF56655">
    <property type="entry name" value="Carbohydrate phosphatase"/>
    <property type="match status" value="1"/>
</dbReference>
<dbReference type="GO" id="GO:0008934">
    <property type="term" value="F:inositol monophosphate 1-phosphatase activity"/>
    <property type="evidence" value="ECO:0007669"/>
    <property type="project" value="TreeGrafter"/>
</dbReference>
<keyword evidence="1" id="KW-0479">Metal-binding</keyword>
<evidence type="ECO:0008006" key="4">
    <source>
        <dbReference type="Google" id="ProtNLM"/>
    </source>
</evidence>
<dbReference type="PANTHER" id="PTHR20854:SF4">
    <property type="entry name" value="INOSITOL-1-MONOPHOSPHATASE-RELATED"/>
    <property type="match status" value="1"/>
</dbReference>
<dbReference type="PRINTS" id="PR00377">
    <property type="entry name" value="IMPHPHTASES"/>
</dbReference>
<feature type="binding site" evidence="1">
    <location>
        <position position="86"/>
    </location>
    <ligand>
        <name>Mg(2+)</name>
        <dbReference type="ChEBI" id="CHEBI:18420"/>
        <label>1</label>
        <note>catalytic</note>
    </ligand>
</feature>
<dbReference type="Gene3D" id="3.30.540.10">
    <property type="entry name" value="Fructose-1,6-Bisphosphatase, subunit A, domain 1"/>
    <property type="match status" value="1"/>
</dbReference>
<accession>A0A1F5XF99</accession>
<dbReference type="InterPro" id="IPR000760">
    <property type="entry name" value="Inositol_monophosphatase-like"/>
</dbReference>
<feature type="binding site" evidence="1">
    <location>
        <position position="223"/>
    </location>
    <ligand>
        <name>Mg(2+)</name>
        <dbReference type="ChEBI" id="CHEBI:18420"/>
        <label>1</label>
        <note>catalytic</note>
    </ligand>
</feature>
<evidence type="ECO:0000313" key="3">
    <source>
        <dbReference type="Proteomes" id="UP000177346"/>
    </source>
</evidence>
<protein>
    <recommendedName>
        <fullName evidence="4">Inositol monophosphatase</fullName>
    </recommendedName>
</protein>
<dbReference type="Pfam" id="PF00459">
    <property type="entry name" value="Inositol_P"/>
    <property type="match status" value="1"/>
</dbReference>
<proteinExistence type="predicted"/>
<reference evidence="2 3" key="1">
    <citation type="journal article" date="2016" name="Nat. Commun.">
        <title>Thousands of microbial genomes shed light on interconnected biogeochemical processes in an aquifer system.</title>
        <authorList>
            <person name="Anantharaman K."/>
            <person name="Brown C.T."/>
            <person name="Hug L.A."/>
            <person name="Sharon I."/>
            <person name="Castelle C.J."/>
            <person name="Probst A.J."/>
            <person name="Thomas B.C."/>
            <person name="Singh A."/>
            <person name="Wilkins M.J."/>
            <person name="Karaoz U."/>
            <person name="Brodie E.L."/>
            <person name="Williams K.H."/>
            <person name="Hubbard S.S."/>
            <person name="Banfield J.F."/>
        </authorList>
    </citation>
    <scope>NUCLEOTIDE SEQUENCE [LARGE SCALE GENOMIC DNA]</scope>
</reference>
<sequence length="284" mass="31770">MSVYEISAVEMVQKISELLRSQQQATLRLLCSQEMREKEQGGFVGELDLLFQTALCDFLPSLVDCKIVSEEIKCAWPPTSNFWIIDPWDGTDNTGMLSFNFGTMGALVEMGEIYLSWIYLPIREQVFGDGFFFAIHGRGAFQKTPIGLKPLRVSSSRDFGRANVCLEGESKKLPTFPFAERLRSSVRNRNGWSMAVSFTCLVSGVYAYVPVDAVVSFSNGPWDNLPGILFTEEAGGKVTDFYGRPWSLENCSSLIFSNGLLHDEILRLNCPNMRQSAQQNPGLL</sequence>
<comment type="cofactor">
    <cofactor evidence="1">
        <name>Mg(2+)</name>
        <dbReference type="ChEBI" id="CHEBI:18420"/>
    </cofactor>
</comment>
<dbReference type="AlphaFoldDB" id="A0A1F5XF99"/>
<dbReference type="PANTHER" id="PTHR20854">
    <property type="entry name" value="INOSITOL MONOPHOSPHATASE"/>
    <property type="match status" value="1"/>
</dbReference>
<evidence type="ECO:0000256" key="1">
    <source>
        <dbReference type="PIRSR" id="PIRSR600760-2"/>
    </source>
</evidence>
<dbReference type="GO" id="GO:0046872">
    <property type="term" value="F:metal ion binding"/>
    <property type="evidence" value="ECO:0007669"/>
    <property type="project" value="UniProtKB-KW"/>
</dbReference>
<comment type="caution">
    <text evidence="2">The sequence shown here is derived from an EMBL/GenBank/DDBJ whole genome shotgun (WGS) entry which is preliminary data.</text>
</comment>